<dbReference type="OrthoDB" id="9772811at2"/>
<gene>
    <name evidence="3" type="ORF">Poly30_40130</name>
</gene>
<dbReference type="InterPro" id="IPR048433">
    <property type="entry name" value="YNCE-like_beta-prop"/>
</dbReference>
<dbReference type="Proteomes" id="UP000320390">
    <property type="component" value="Chromosome"/>
</dbReference>
<dbReference type="Pfam" id="PF21783">
    <property type="entry name" value="YNCE"/>
    <property type="match status" value="1"/>
</dbReference>
<dbReference type="PANTHER" id="PTHR47197">
    <property type="entry name" value="PROTEIN NIRF"/>
    <property type="match status" value="1"/>
</dbReference>
<accession>A0A518EWI7</accession>
<sequence length="378" mass="40474" precursor="true">MLALWIGIAAALAAPQEAAVESAVHERLLVAAESSDQVFELSFDGEDLVIEHVLEVGYQATEIEGPHGLTVAPDGRHWYLSMAHGKPNGLLYKYETGTNRLVGEAELGLFPATMQISPDTGFLYCVNFDLHGDMTPSSVSVVDVEGMVEIDQIVTGSMPHGSRLSPDGSRHFSCAMMSDELIEVDAVTMEVARRLLLTDGTELPTGGAGHAMETGEGGEEVAPARAAVSKPTWVQPHPTRRVAYVALNGAHQVVEVDLDTWTIARRFPTGRAPYNLDVTADGERLVITYKGAQSVGVIDLASGEEVARIPTSRRIPHGVVLTPDSSFAFITCEDKGATPGSVDAIDLRSLKRVSSVDVGLQAGGIALFPRSARPYFER</sequence>
<evidence type="ECO:0000256" key="1">
    <source>
        <dbReference type="ARBA" id="ARBA00022729"/>
    </source>
</evidence>
<dbReference type="SUPFAM" id="SSF51004">
    <property type="entry name" value="C-terminal (heme d1) domain of cytochrome cd1-nitrite reductase"/>
    <property type="match status" value="1"/>
</dbReference>
<name>A0A518EWI7_9BACT</name>
<dbReference type="EMBL" id="CP036434">
    <property type="protein sequence ID" value="QDV08466.1"/>
    <property type="molecule type" value="Genomic_DNA"/>
</dbReference>
<protein>
    <recommendedName>
        <fullName evidence="2">YNCE-like beta-propeller domain-containing protein</fullName>
    </recommendedName>
</protein>
<dbReference type="PANTHER" id="PTHR47197:SF3">
    <property type="entry name" value="DIHYDRO-HEME D1 DEHYDROGENASE"/>
    <property type="match status" value="1"/>
</dbReference>
<keyword evidence="1" id="KW-0732">Signal</keyword>
<feature type="domain" description="YNCE-like beta-propeller" evidence="2">
    <location>
        <begin position="240"/>
        <end position="320"/>
    </location>
</feature>
<evidence type="ECO:0000313" key="4">
    <source>
        <dbReference type="Proteomes" id="UP000320390"/>
    </source>
</evidence>
<dbReference type="Gene3D" id="2.130.10.10">
    <property type="entry name" value="YVTN repeat-like/Quinoprotein amine dehydrogenase"/>
    <property type="match status" value="2"/>
</dbReference>
<organism evidence="3 4">
    <name type="scientific">Saltatorellus ferox</name>
    <dbReference type="NCBI Taxonomy" id="2528018"/>
    <lineage>
        <taxon>Bacteria</taxon>
        <taxon>Pseudomonadati</taxon>
        <taxon>Planctomycetota</taxon>
        <taxon>Planctomycetia</taxon>
        <taxon>Planctomycetia incertae sedis</taxon>
        <taxon>Saltatorellus</taxon>
    </lineage>
</organism>
<dbReference type="InterPro" id="IPR015943">
    <property type="entry name" value="WD40/YVTN_repeat-like_dom_sf"/>
</dbReference>
<dbReference type="InterPro" id="IPR051200">
    <property type="entry name" value="Host-pathogen_enzymatic-act"/>
</dbReference>
<keyword evidence="4" id="KW-1185">Reference proteome</keyword>
<evidence type="ECO:0000313" key="3">
    <source>
        <dbReference type="EMBL" id="QDV08466.1"/>
    </source>
</evidence>
<evidence type="ECO:0000259" key="2">
    <source>
        <dbReference type="Pfam" id="PF21783"/>
    </source>
</evidence>
<dbReference type="AlphaFoldDB" id="A0A518EWI7"/>
<dbReference type="RefSeq" id="WP_145201174.1">
    <property type="nucleotide sequence ID" value="NZ_CP036434.1"/>
</dbReference>
<reference evidence="3 4" key="1">
    <citation type="submission" date="2019-02" db="EMBL/GenBank/DDBJ databases">
        <title>Deep-cultivation of Planctomycetes and their phenomic and genomic characterization uncovers novel biology.</title>
        <authorList>
            <person name="Wiegand S."/>
            <person name="Jogler M."/>
            <person name="Boedeker C."/>
            <person name="Pinto D."/>
            <person name="Vollmers J."/>
            <person name="Rivas-Marin E."/>
            <person name="Kohn T."/>
            <person name="Peeters S.H."/>
            <person name="Heuer A."/>
            <person name="Rast P."/>
            <person name="Oberbeckmann S."/>
            <person name="Bunk B."/>
            <person name="Jeske O."/>
            <person name="Meyerdierks A."/>
            <person name="Storesund J.E."/>
            <person name="Kallscheuer N."/>
            <person name="Luecker S."/>
            <person name="Lage O.M."/>
            <person name="Pohl T."/>
            <person name="Merkel B.J."/>
            <person name="Hornburger P."/>
            <person name="Mueller R.-W."/>
            <person name="Bruemmer F."/>
            <person name="Labrenz M."/>
            <person name="Spormann A.M."/>
            <person name="Op den Camp H."/>
            <person name="Overmann J."/>
            <person name="Amann R."/>
            <person name="Jetten M.S.M."/>
            <person name="Mascher T."/>
            <person name="Medema M.H."/>
            <person name="Devos D.P."/>
            <person name="Kaster A.-K."/>
            <person name="Ovreas L."/>
            <person name="Rohde M."/>
            <person name="Galperin M.Y."/>
            <person name="Jogler C."/>
        </authorList>
    </citation>
    <scope>NUCLEOTIDE SEQUENCE [LARGE SCALE GENOMIC DNA]</scope>
    <source>
        <strain evidence="3 4">Poly30</strain>
    </source>
</reference>
<proteinExistence type="predicted"/>
<dbReference type="InterPro" id="IPR011048">
    <property type="entry name" value="Haem_d1_sf"/>
</dbReference>